<evidence type="ECO:0000256" key="8">
    <source>
        <dbReference type="ARBA" id="ARBA00022989"/>
    </source>
</evidence>
<evidence type="ECO:0000313" key="12">
    <source>
        <dbReference type="EMBL" id="GAA3979180.1"/>
    </source>
</evidence>
<keyword evidence="9 11" id="KW-0472">Membrane</keyword>
<dbReference type="PANTHER" id="PTHR39583">
    <property type="entry name" value="TYPE II SECRETION SYSTEM PROTEIN J-RELATED"/>
    <property type="match status" value="1"/>
</dbReference>
<accession>A0ABP7QAS4</accession>
<keyword evidence="4" id="KW-1003">Cell membrane</keyword>
<dbReference type="Pfam" id="PF11612">
    <property type="entry name" value="T2SSJ"/>
    <property type="match status" value="1"/>
</dbReference>
<evidence type="ECO:0000256" key="2">
    <source>
        <dbReference type="ARBA" id="ARBA00011084"/>
    </source>
</evidence>
<dbReference type="SUPFAM" id="SSF54523">
    <property type="entry name" value="Pili subunits"/>
    <property type="match status" value="1"/>
</dbReference>
<feature type="compositionally biased region" description="Gly residues" evidence="10">
    <location>
        <begin position="269"/>
        <end position="283"/>
    </location>
</feature>
<evidence type="ECO:0000256" key="11">
    <source>
        <dbReference type="SAM" id="Phobius"/>
    </source>
</evidence>
<dbReference type="PROSITE" id="PS00409">
    <property type="entry name" value="PROKAR_NTER_METHYL"/>
    <property type="match status" value="1"/>
</dbReference>
<comment type="subcellular location">
    <subcellularLocation>
        <location evidence="1">Cell inner membrane</location>
        <topology evidence="1">Single-pass membrane protein</topology>
    </subcellularLocation>
</comment>
<sequence length="293" mass="32066">MIMFQAHARGFTLLEILIAITVTAIIGVGTVTLLSQTIRVNDVLELRGGQLRSLQLADSVISRDYEQIIARPVRDGFGDLQPAVRTTDTTYDIQFTRTGWRDPRQLLQNLKDMDQIPIRSELQRVAYAIEEEELIRYYWPVLDQPQESEPVRQVLLSEVSDFSIRLLDENNEWQTDWPTAAQLGSGKVDINTAIPRIIEVNFTHRVYGRLQRLFALAGYEQPIMPPNAGQPAAGQPGGGANNPDGTDGQNPGQQGGQTDGGQVPIDGSQSGGGFQPEGEGGAGQVPIDSGGFQ</sequence>
<feature type="compositionally biased region" description="Low complexity" evidence="10">
    <location>
        <begin position="241"/>
        <end position="252"/>
    </location>
</feature>
<keyword evidence="5" id="KW-0488">Methylation</keyword>
<reference evidence="13" key="1">
    <citation type="journal article" date="2019" name="Int. J. Syst. Evol. Microbiol.">
        <title>The Global Catalogue of Microorganisms (GCM) 10K type strain sequencing project: providing services to taxonomists for standard genome sequencing and annotation.</title>
        <authorList>
            <consortium name="The Broad Institute Genomics Platform"/>
            <consortium name="The Broad Institute Genome Sequencing Center for Infectious Disease"/>
            <person name="Wu L."/>
            <person name="Ma J."/>
        </authorList>
    </citation>
    <scope>NUCLEOTIDE SEQUENCE [LARGE SCALE GENOMIC DNA]</scope>
    <source>
        <strain evidence="13">JCM 17555</strain>
    </source>
</reference>
<dbReference type="EMBL" id="BAABBO010000023">
    <property type="protein sequence ID" value="GAA3979180.1"/>
    <property type="molecule type" value="Genomic_DNA"/>
</dbReference>
<dbReference type="Gene3D" id="2.10.70.20">
    <property type="entry name" value="gspk-gspi-gspj complex like domains"/>
    <property type="match status" value="1"/>
</dbReference>
<dbReference type="NCBIfam" id="TIGR02532">
    <property type="entry name" value="IV_pilin_GFxxxE"/>
    <property type="match status" value="1"/>
</dbReference>
<dbReference type="Gene3D" id="3.10.610.10">
    <property type="entry name" value="GSPII I/J protein-like"/>
    <property type="match status" value="1"/>
</dbReference>
<proteinExistence type="inferred from homology"/>
<keyword evidence="13" id="KW-1185">Reference proteome</keyword>
<dbReference type="InterPro" id="IPR010055">
    <property type="entry name" value="T2SS_protein-GspJ"/>
</dbReference>
<evidence type="ECO:0000256" key="5">
    <source>
        <dbReference type="ARBA" id="ARBA00022481"/>
    </source>
</evidence>
<feature type="transmembrane region" description="Helical" evidence="11">
    <location>
        <begin position="12"/>
        <end position="34"/>
    </location>
</feature>
<dbReference type="InterPro" id="IPR012902">
    <property type="entry name" value="N_methyl_site"/>
</dbReference>
<dbReference type="NCBIfam" id="TIGR01711">
    <property type="entry name" value="gspJ"/>
    <property type="match status" value="1"/>
</dbReference>
<dbReference type="PANTHER" id="PTHR39583:SF2">
    <property type="entry name" value="TYPE II SECRETION SYSTEM PROTEIN J"/>
    <property type="match status" value="1"/>
</dbReference>
<organism evidence="12 13">
    <name type="scientific">Allohahella marinimesophila</name>
    <dbReference type="NCBI Taxonomy" id="1054972"/>
    <lineage>
        <taxon>Bacteria</taxon>
        <taxon>Pseudomonadati</taxon>
        <taxon>Pseudomonadota</taxon>
        <taxon>Gammaproteobacteria</taxon>
        <taxon>Oceanospirillales</taxon>
        <taxon>Hahellaceae</taxon>
        <taxon>Allohahella</taxon>
    </lineage>
</organism>
<protein>
    <recommendedName>
        <fullName evidence="3">Type II secretion system protein J</fullName>
    </recommendedName>
</protein>
<dbReference type="Pfam" id="PF07963">
    <property type="entry name" value="N_methyl"/>
    <property type="match status" value="1"/>
</dbReference>
<evidence type="ECO:0000256" key="6">
    <source>
        <dbReference type="ARBA" id="ARBA00022519"/>
    </source>
</evidence>
<evidence type="ECO:0000256" key="1">
    <source>
        <dbReference type="ARBA" id="ARBA00004377"/>
    </source>
</evidence>
<name>A0ABP7QAS4_9GAMM</name>
<keyword evidence="6" id="KW-0997">Cell inner membrane</keyword>
<dbReference type="InterPro" id="IPR045584">
    <property type="entry name" value="Pilin-like"/>
</dbReference>
<comment type="similarity">
    <text evidence="2">Belongs to the GSP J family.</text>
</comment>
<evidence type="ECO:0000256" key="4">
    <source>
        <dbReference type="ARBA" id="ARBA00022475"/>
    </source>
</evidence>
<evidence type="ECO:0000256" key="7">
    <source>
        <dbReference type="ARBA" id="ARBA00022692"/>
    </source>
</evidence>
<evidence type="ECO:0000256" key="3">
    <source>
        <dbReference type="ARBA" id="ARBA00021539"/>
    </source>
</evidence>
<gene>
    <name evidence="12" type="ORF">GCM10022278_39670</name>
</gene>
<comment type="caution">
    <text evidence="12">The sequence shown here is derived from an EMBL/GenBank/DDBJ whole genome shotgun (WGS) entry which is preliminary data.</text>
</comment>
<evidence type="ECO:0000256" key="10">
    <source>
        <dbReference type="SAM" id="MobiDB-lite"/>
    </source>
</evidence>
<keyword evidence="7 11" id="KW-0812">Transmembrane</keyword>
<evidence type="ECO:0000256" key="9">
    <source>
        <dbReference type="ARBA" id="ARBA00023136"/>
    </source>
</evidence>
<feature type="region of interest" description="Disordered" evidence="10">
    <location>
        <begin position="225"/>
        <end position="293"/>
    </location>
</feature>
<dbReference type="InterPro" id="IPR051621">
    <property type="entry name" value="T2SS_protein_J"/>
</dbReference>
<evidence type="ECO:0000313" key="13">
    <source>
        <dbReference type="Proteomes" id="UP001501337"/>
    </source>
</evidence>
<dbReference type="Proteomes" id="UP001501337">
    <property type="component" value="Unassembled WGS sequence"/>
</dbReference>
<keyword evidence="8 11" id="KW-1133">Transmembrane helix</keyword>